<proteinExistence type="predicted"/>
<dbReference type="RefSeq" id="WP_189028513.1">
    <property type="nucleotide sequence ID" value="NZ_BMKR01000020.1"/>
</dbReference>
<keyword evidence="4" id="KW-1185">Reference proteome</keyword>
<evidence type="ECO:0000313" key="4">
    <source>
        <dbReference type="Proteomes" id="UP000637643"/>
    </source>
</evidence>
<feature type="chain" id="PRO_5036811306" description="DUF2334 domain-containing protein" evidence="2">
    <location>
        <begin position="30"/>
        <end position="517"/>
    </location>
</feature>
<protein>
    <recommendedName>
        <fullName evidence="5">DUF2334 domain-containing protein</fullName>
    </recommendedName>
</protein>
<evidence type="ECO:0000256" key="2">
    <source>
        <dbReference type="SAM" id="SignalP"/>
    </source>
</evidence>
<evidence type="ECO:0008006" key="5">
    <source>
        <dbReference type="Google" id="ProtNLM"/>
    </source>
</evidence>
<gene>
    <name evidence="3" type="ORF">GCM10010912_42930</name>
</gene>
<name>A0A917CMD5_9BACL</name>
<dbReference type="AlphaFoldDB" id="A0A917CMD5"/>
<comment type="caution">
    <text evidence="3">The sequence shown here is derived from an EMBL/GenBank/DDBJ whole genome shotgun (WGS) entry which is preliminary data.</text>
</comment>
<feature type="signal peptide" evidence="2">
    <location>
        <begin position="1"/>
        <end position="29"/>
    </location>
</feature>
<dbReference type="Proteomes" id="UP000637643">
    <property type="component" value="Unassembled WGS sequence"/>
</dbReference>
<keyword evidence="2" id="KW-0732">Signal</keyword>
<evidence type="ECO:0000256" key="1">
    <source>
        <dbReference type="SAM" id="Phobius"/>
    </source>
</evidence>
<feature type="transmembrane region" description="Helical" evidence="1">
    <location>
        <begin position="488"/>
        <end position="508"/>
    </location>
</feature>
<accession>A0A917CMD5</accession>
<sequence length="517" mass="57266">MSNTRKTLFLLVLLVLLSVLEPPAGRAQAAAATPQVLLLFDSEAKETPREGNIKELERLLAAYSIKVTVVSLDQYEPGGMAAYSHRITVINAPDVAVTNRSYLEDAGNYKGQELHVGYNPPERLKQALKLSTDIMHGGSAGLSAGRLSGASLPVQEMPYITAAEGKKDYGRLVFQSGGLQAPYAVSAGRYTYVPYLEQGNVSVLAMAGVLREWLGSTAMPQTYFVLKEIYPFSDLALLEETAERLYEAGIPFIASVRPVFSNTDYPAMLRYLEALKVVQSRNGSILLNAPVVMPSISGSDDTLGSKMSGFVDLLVKNGIAPLGIGAEIYWAYDKEYAAAGMGWFDSAVLFPDERLMHRERTNRSTAFESSLYSLPLEFLQSLRTSGKVMPAFPMDTAVTFNLPADEAGLAELLERLDGYWISFADYKQEEHRVVTDTNKVVSSRGSITLNGQHLNVDYSPRDQVSDNYQYTEEQQKSFTKLFNVQNQFFIVVIIISLLFFGGLLIIGYRMYRKKYLK</sequence>
<reference evidence="3" key="2">
    <citation type="submission" date="2020-09" db="EMBL/GenBank/DDBJ databases">
        <authorList>
            <person name="Sun Q."/>
            <person name="Zhou Y."/>
        </authorList>
    </citation>
    <scope>NUCLEOTIDE SEQUENCE</scope>
    <source>
        <strain evidence="3">CGMCC 1.16134</strain>
    </source>
</reference>
<evidence type="ECO:0000313" key="3">
    <source>
        <dbReference type="EMBL" id="GGF93401.1"/>
    </source>
</evidence>
<reference evidence="3" key="1">
    <citation type="journal article" date="2014" name="Int. J. Syst. Evol. Microbiol.">
        <title>Complete genome sequence of Corynebacterium casei LMG S-19264T (=DSM 44701T), isolated from a smear-ripened cheese.</title>
        <authorList>
            <consortium name="US DOE Joint Genome Institute (JGI-PGF)"/>
            <person name="Walter F."/>
            <person name="Albersmeier A."/>
            <person name="Kalinowski J."/>
            <person name="Ruckert C."/>
        </authorList>
    </citation>
    <scope>NUCLEOTIDE SEQUENCE</scope>
    <source>
        <strain evidence="3">CGMCC 1.16134</strain>
    </source>
</reference>
<organism evidence="3 4">
    <name type="scientific">Paenibacillus albidus</name>
    <dbReference type="NCBI Taxonomy" id="2041023"/>
    <lineage>
        <taxon>Bacteria</taxon>
        <taxon>Bacillati</taxon>
        <taxon>Bacillota</taxon>
        <taxon>Bacilli</taxon>
        <taxon>Bacillales</taxon>
        <taxon>Paenibacillaceae</taxon>
        <taxon>Paenibacillus</taxon>
    </lineage>
</organism>
<dbReference type="EMBL" id="BMKR01000020">
    <property type="protein sequence ID" value="GGF93401.1"/>
    <property type="molecule type" value="Genomic_DNA"/>
</dbReference>
<keyword evidence="1" id="KW-0812">Transmembrane</keyword>
<keyword evidence="1" id="KW-1133">Transmembrane helix</keyword>
<keyword evidence="1" id="KW-0472">Membrane</keyword>